<dbReference type="AlphaFoldDB" id="A0AAF3FIH9"/>
<dbReference type="Proteomes" id="UP000887575">
    <property type="component" value="Unassembled WGS sequence"/>
</dbReference>
<sequence length="273" mass="31846">MQSLNSYKIDASYEKMFQKIRIIETIQVTLPMGSIPVSQKKAMKYSNFVDFLPNPKYLRKYSLNINNFSIFERIAARLNSKTEDTFRLILVKNTLRDEEEQILEKNLNEKFQSCKSIQLNIPIRPYLTQLSNENMELLVEYCEKWDHFTASIEPLLKFGISDRIGVAFCLKEGPSRWNSGFAAVQNFLSEKHEMNAFHEHSIEAMELLLKFFEGTVKNRLLLGKAVRRLESKACFRKTLLGRRGELFVMASVLDTNQLFVLLRCNRENIIDQP</sequence>
<proteinExistence type="predicted"/>
<evidence type="ECO:0000313" key="2">
    <source>
        <dbReference type="WBParaSite" id="MBELARI_LOCUS6725"/>
    </source>
</evidence>
<name>A0AAF3FIH9_9BILA</name>
<protein>
    <submittedName>
        <fullName evidence="2">Uncharacterized protein</fullName>
    </submittedName>
</protein>
<dbReference type="WBParaSite" id="MBELARI_LOCUS6725">
    <property type="protein sequence ID" value="MBELARI_LOCUS6725"/>
    <property type="gene ID" value="MBELARI_LOCUS6725"/>
</dbReference>
<accession>A0AAF3FIH9</accession>
<keyword evidence="1" id="KW-1185">Reference proteome</keyword>
<reference evidence="2" key="1">
    <citation type="submission" date="2024-02" db="UniProtKB">
        <authorList>
            <consortium name="WormBaseParasite"/>
        </authorList>
    </citation>
    <scope>IDENTIFICATION</scope>
</reference>
<organism evidence="1 2">
    <name type="scientific">Mesorhabditis belari</name>
    <dbReference type="NCBI Taxonomy" id="2138241"/>
    <lineage>
        <taxon>Eukaryota</taxon>
        <taxon>Metazoa</taxon>
        <taxon>Ecdysozoa</taxon>
        <taxon>Nematoda</taxon>
        <taxon>Chromadorea</taxon>
        <taxon>Rhabditida</taxon>
        <taxon>Rhabditina</taxon>
        <taxon>Rhabditomorpha</taxon>
        <taxon>Rhabditoidea</taxon>
        <taxon>Rhabditidae</taxon>
        <taxon>Mesorhabditinae</taxon>
        <taxon>Mesorhabditis</taxon>
    </lineage>
</organism>
<evidence type="ECO:0000313" key="1">
    <source>
        <dbReference type="Proteomes" id="UP000887575"/>
    </source>
</evidence>